<sequence>MISNKNTHKLNIILSKTTLSELNIFVDELEINRNKLIEQALIHYFDMLDEKLASKRLKELEVRKIRTIPAEEVWKEL</sequence>
<evidence type="ECO:0000313" key="1">
    <source>
        <dbReference type="EMBL" id="CAA6825510.1"/>
    </source>
</evidence>
<accession>A0A6S6U8A4</accession>
<dbReference type="Gene3D" id="1.10.1220.10">
    <property type="entry name" value="Met repressor-like"/>
    <property type="match status" value="1"/>
</dbReference>
<evidence type="ECO:0008006" key="2">
    <source>
        <dbReference type="Google" id="ProtNLM"/>
    </source>
</evidence>
<name>A0A6S6U8A4_9BACT</name>
<dbReference type="GO" id="GO:0006355">
    <property type="term" value="P:regulation of DNA-templated transcription"/>
    <property type="evidence" value="ECO:0007669"/>
    <property type="project" value="InterPro"/>
</dbReference>
<proteinExistence type="predicted"/>
<protein>
    <recommendedName>
        <fullName evidence="2">CopG family transcriptional regulator</fullName>
    </recommendedName>
</protein>
<reference evidence="1" key="1">
    <citation type="submission" date="2020-01" db="EMBL/GenBank/DDBJ databases">
        <authorList>
            <person name="Meier V. D."/>
            <person name="Meier V D."/>
        </authorList>
    </citation>
    <scope>NUCLEOTIDE SEQUENCE</scope>
    <source>
        <strain evidence="1">HLG_WM_MAG_05</strain>
    </source>
</reference>
<dbReference type="InterPro" id="IPR013321">
    <property type="entry name" value="Arc_rbn_hlx_hlx"/>
</dbReference>
<dbReference type="EMBL" id="CACVAU010000084">
    <property type="protein sequence ID" value="CAA6825510.1"/>
    <property type="molecule type" value="Genomic_DNA"/>
</dbReference>
<organism evidence="1">
    <name type="scientific">uncultured Sulfurovum sp</name>
    <dbReference type="NCBI Taxonomy" id="269237"/>
    <lineage>
        <taxon>Bacteria</taxon>
        <taxon>Pseudomonadati</taxon>
        <taxon>Campylobacterota</taxon>
        <taxon>Epsilonproteobacteria</taxon>
        <taxon>Campylobacterales</taxon>
        <taxon>Sulfurovaceae</taxon>
        <taxon>Sulfurovum</taxon>
        <taxon>environmental samples</taxon>
    </lineage>
</organism>
<gene>
    <name evidence="1" type="ORF">HELGO_WM7372</name>
</gene>
<dbReference type="AlphaFoldDB" id="A0A6S6U8A4"/>